<gene>
    <name evidence="3" type="ORF">CVT26_000788</name>
</gene>
<feature type="compositionally biased region" description="Basic and acidic residues" evidence="1">
    <location>
        <begin position="1273"/>
        <end position="1295"/>
    </location>
</feature>
<dbReference type="InterPro" id="IPR013943">
    <property type="entry name" value="Pet127"/>
</dbReference>
<feature type="compositionally biased region" description="Low complexity" evidence="1">
    <location>
        <begin position="828"/>
        <end position="860"/>
    </location>
</feature>
<feature type="compositionally biased region" description="Basic residues" evidence="1">
    <location>
        <begin position="1034"/>
        <end position="1045"/>
    </location>
</feature>
<feature type="compositionally biased region" description="Low complexity" evidence="1">
    <location>
        <begin position="783"/>
        <end position="795"/>
    </location>
</feature>
<feature type="compositionally biased region" description="Polar residues" evidence="1">
    <location>
        <begin position="206"/>
        <end position="217"/>
    </location>
</feature>
<keyword evidence="4" id="KW-1185">Reference proteome</keyword>
<dbReference type="PANTHER" id="PTHR31014">
    <property type="entry name" value="MITOCHONDRIAL TRANSLATION SYSTEM COMPONENT PET127-RELATED"/>
    <property type="match status" value="1"/>
</dbReference>
<dbReference type="STRING" id="231916.A0A409VHU9"/>
<feature type="compositionally biased region" description="Polar residues" evidence="1">
    <location>
        <begin position="179"/>
        <end position="189"/>
    </location>
</feature>
<evidence type="ECO:0000259" key="2">
    <source>
        <dbReference type="Pfam" id="PF00582"/>
    </source>
</evidence>
<feature type="compositionally biased region" description="Basic and acidic residues" evidence="1">
    <location>
        <begin position="75"/>
        <end position="102"/>
    </location>
</feature>
<feature type="region of interest" description="Disordered" evidence="1">
    <location>
        <begin position="1273"/>
        <end position="1327"/>
    </location>
</feature>
<comment type="caution">
    <text evidence="3">The sequence shown here is derived from an EMBL/GenBank/DDBJ whole genome shotgun (WGS) entry which is preliminary data.</text>
</comment>
<reference evidence="3 4" key="1">
    <citation type="journal article" date="2018" name="Evol. Lett.">
        <title>Horizontal gene cluster transfer increased hallucinogenic mushroom diversity.</title>
        <authorList>
            <person name="Reynolds H.T."/>
            <person name="Vijayakumar V."/>
            <person name="Gluck-Thaler E."/>
            <person name="Korotkin H.B."/>
            <person name="Matheny P.B."/>
            <person name="Slot J.C."/>
        </authorList>
    </citation>
    <scope>NUCLEOTIDE SEQUENCE [LARGE SCALE GENOMIC DNA]</scope>
    <source>
        <strain evidence="3 4">SRW20</strain>
    </source>
</reference>
<dbReference type="InterPro" id="IPR006016">
    <property type="entry name" value="UspA"/>
</dbReference>
<dbReference type="EMBL" id="NHYE01005644">
    <property type="protein sequence ID" value="PPQ65854.1"/>
    <property type="molecule type" value="Genomic_DNA"/>
</dbReference>
<feature type="compositionally biased region" description="Basic and acidic residues" evidence="1">
    <location>
        <begin position="861"/>
        <end position="872"/>
    </location>
</feature>
<feature type="compositionally biased region" description="Low complexity" evidence="1">
    <location>
        <begin position="746"/>
        <end position="776"/>
    </location>
</feature>
<dbReference type="Gene3D" id="3.40.50.12370">
    <property type="match status" value="1"/>
</dbReference>
<evidence type="ECO:0000256" key="1">
    <source>
        <dbReference type="SAM" id="MobiDB-lite"/>
    </source>
</evidence>
<feature type="domain" description="UspA" evidence="2">
    <location>
        <begin position="1085"/>
        <end position="1230"/>
    </location>
</feature>
<dbReference type="Proteomes" id="UP000284706">
    <property type="component" value="Unassembled WGS sequence"/>
</dbReference>
<dbReference type="PANTHER" id="PTHR31014:SF0">
    <property type="entry name" value="MITOCHONDRIAL TRANSLATION SYSTEM COMPONENT PET127-RELATED"/>
    <property type="match status" value="1"/>
</dbReference>
<feature type="compositionally biased region" description="Acidic residues" evidence="1">
    <location>
        <begin position="1303"/>
        <end position="1320"/>
    </location>
</feature>
<feature type="compositionally biased region" description="Low complexity" evidence="1">
    <location>
        <begin position="927"/>
        <end position="941"/>
    </location>
</feature>
<feature type="compositionally biased region" description="Pro residues" evidence="1">
    <location>
        <begin position="195"/>
        <end position="204"/>
    </location>
</feature>
<feature type="region of interest" description="Disordered" evidence="1">
    <location>
        <begin position="1026"/>
        <end position="1055"/>
    </location>
</feature>
<feature type="region of interest" description="Disordered" evidence="1">
    <location>
        <begin position="55"/>
        <end position="219"/>
    </location>
</feature>
<dbReference type="SUPFAM" id="SSF52402">
    <property type="entry name" value="Adenine nucleotide alpha hydrolases-like"/>
    <property type="match status" value="1"/>
</dbReference>
<organism evidence="3 4">
    <name type="scientific">Gymnopilus dilepis</name>
    <dbReference type="NCBI Taxonomy" id="231916"/>
    <lineage>
        <taxon>Eukaryota</taxon>
        <taxon>Fungi</taxon>
        <taxon>Dikarya</taxon>
        <taxon>Basidiomycota</taxon>
        <taxon>Agaricomycotina</taxon>
        <taxon>Agaricomycetes</taxon>
        <taxon>Agaricomycetidae</taxon>
        <taxon>Agaricales</taxon>
        <taxon>Agaricineae</taxon>
        <taxon>Hymenogastraceae</taxon>
        <taxon>Gymnopilus</taxon>
    </lineage>
</organism>
<protein>
    <recommendedName>
        <fullName evidence="2">UspA domain-containing protein</fullName>
    </recommendedName>
</protein>
<dbReference type="Pfam" id="PF08634">
    <property type="entry name" value="Pet127"/>
    <property type="match status" value="1"/>
</dbReference>
<feature type="region of interest" description="Disordered" evidence="1">
    <location>
        <begin position="731"/>
        <end position="974"/>
    </location>
</feature>
<feature type="compositionally biased region" description="Basic residues" evidence="1">
    <location>
        <begin position="123"/>
        <end position="132"/>
    </location>
</feature>
<feature type="compositionally biased region" description="Basic and acidic residues" evidence="1">
    <location>
        <begin position="156"/>
        <end position="165"/>
    </location>
</feature>
<dbReference type="GO" id="GO:0000964">
    <property type="term" value="P:mitochondrial RNA 5'-end processing"/>
    <property type="evidence" value="ECO:0007669"/>
    <property type="project" value="TreeGrafter"/>
</dbReference>
<accession>A0A409VHU9</accession>
<dbReference type="Pfam" id="PF00582">
    <property type="entry name" value="Usp"/>
    <property type="match status" value="1"/>
</dbReference>
<dbReference type="PRINTS" id="PR01438">
    <property type="entry name" value="UNVRSLSTRESS"/>
</dbReference>
<feature type="compositionally biased region" description="Polar residues" evidence="1">
    <location>
        <begin position="796"/>
        <end position="824"/>
    </location>
</feature>
<dbReference type="OrthoDB" id="10249045at2759"/>
<dbReference type="InParanoid" id="A0A409VHU9"/>
<dbReference type="GO" id="GO:0005740">
    <property type="term" value="C:mitochondrial envelope"/>
    <property type="evidence" value="ECO:0007669"/>
    <property type="project" value="TreeGrafter"/>
</dbReference>
<dbReference type="InterPro" id="IPR006015">
    <property type="entry name" value="Universal_stress_UspA"/>
</dbReference>
<dbReference type="CDD" id="cd23659">
    <property type="entry name" value="USP_At3g01520-like"/>
    <property type="match status" value="1"/>
</dbReference>
<evidence type="ECO:0000313" key="4">
    <source>
        <dbReference type="Proteomes" id="UP000284706"/>
    </source>
</evidence>
<feature type="compositionally biased region" description="Polar residues" evidence="1">
    <location>
        <begin position="103"/>
        <end position="113"/>
    </location>
</feature>
<proteinExistence type="predicted"/>
<sequence length="1327" mass="148989">MNIWTSSSRLVISSRHVGRLLIAECSHTTAATGLRTFSICNRLSYSTDSVPEIKILPSRQPKQEDPLLSTPTKLASEHAPRKAKGKSKEDKGVSHNTSKDAQLENSNEKLQLNSKEKSMLERRRMRRLRRRAAAKERAKEALATTKDSPKKKEKGLKKEKGKETPTFDSQLGPERWKSETWSTDPTLQPSEEYRSPPPHTPPPSSQVREASLETTGQEDVLIDVVPKSELHPVARLSHNLERTLFNPGVHWLRDPRSHVYNFTPWLERIPKVNDFAFERLTGFIRSSQDRDLYDLAKEQNKKFTGSTSSLSGMLSHIYFLLSEYKEADTTILSQHFKNEPSGFTAGQRMPATVKLNYNNGVYAVDSHSAEWDDPDKNILTWLGTLLENFLTKTPEEFKQYMRVESAPIKQETTKRDAYRFAQSDKFVMRSQLDCQDERLPGTGVFDIKTRACVSIRMDILNFKENAGYLIRSQFGVFESFEREYYDLIRSAFLKYIFQVRIGNMDGVMVAYHNTERIFGFQYISRDEMDERLFGPTPGIGDKVFNHSVKLLEAILDEATQFFPEQSILCGFETRMPGKVLDVFIQPAEWQGEEEERPIVKLAVTLDHELNGKPVRASSAMRAMPDDCWKITYNISRVALSDLEIRSDYKEFMQRKKRSLVLPSGVSLEDAEKFWNSLNFGNTTPEEAKMFRPESFALANSAIEKYRELARVGRAISQKMDEDLAGRPKIVLGMGVDSLPGNPQRPPRSASTSSSSRPKVEPDTPSSPDSSSFVLVSSPPPTPRRWSTRSLLTSSPKASTQPLDHQGGQSNSNAVDRSYSPQQSHKLSESSSKNGGFGKSFSSMMGGLSSLSLSRTSTRDSAVGDDKDKDRGRTMLKLKRIKSASQAPPDDERESSRSASRARSQSPFSFRRFRHRDPSPTPEPVHMSQSDVDLSDSASSLAPRSTAFTDEDSGDENVYTDAETDASSSDNEDVFDPITERNTEQNALITAPVTDPAAAAQEIEDPDPVGEGVNVVVAPEPYFPSSLNTLGSNARGKRNPRKRKSVRTHEPLPFHTSRPVFQRDRCTITLTQGDPESKLGERKKRHYVVASDLSEESRYAVEWGIGTVLRDGDEMLIVTVVENDSKVDPPIPNTADRAVKIRSQQERQGLAYILVRQVTGLLQRTRLNVTIACQAWHAKNSRHMLLDIVDHVEPTMLIVGSRGLGQLNGILLGSTSHYLIQKCSVPVMVARRRLKRPPRKSAHLSTHRAHVSLSEAAAIDRVVAKVDEDVQHMRDEIQKDDSRRDGGPGSRKDTSRFDNVAVTDEPEAVEEAEDEEDNDDEPMIKVAG</sequence>
<feature type="compositionally biased region" description="Low complexity" evidence="1">
    <location>
        <begin position="896"/>
        <end position="909"/>
    </location>
</feature>
<name>A0A409VHU9_9AGAR</name>
<evidence type="ECO:0000313" key="3">
    <source>
        <dbReference type="EMBL" id="PPQ65854.1"/>
    </source>
</evidence>